<feature type="compositionally biased region" description="Low complexity" evidence="1">
    <location>
        <begin position="13"/>
        <end position="25"/>
    </location>
</feature>
<accession>A0A3Q0ISH8</accession>
<evidence type="ECO:0000313" key="3">
    <source>
        <dbReference type="RefSeq" id="XP_026677305.1"/>
    </source>
</evidence>
<dbReference type="Proteomes" id="UP000079169">
    <property type="component" value="Unplaced"/>
</dbReference>
<dbReference type="GeneID" id="113466269"/>
<dbReference type="AlphaFoldDB" id="A0A3Q0ISH8"/>
<organism evidence="2 3">
    <name type="scientific">Diaphorina citri</name>
    <name type="common">Asian citrus psyllid</name>
    <dbReference type="NCBI Taxonomy" id="121845"/>
    <lineage>
        <taxon>Eukaryota</taxon>
        <taxon>Metazoa</taxon>
        <taxon>Ecdysozoa</taxon>
        <taxon>Arthropoda</taxon>
        <taxon>Hexapoda</taxon>
        <taxon>Insecta</taxon>
        <taxon>Pterygota</taxon>
        <taxon>Neoptera</taxon>
        <taxon>Paraneoptera</taxon>
        <taxon>Hemiptera</taxon>
        <taxon>Sternorrhyncha</taxon>
        <taxon>Psylloidea</taxon>
        <taxon>Psyllidae</taxon>
        <taxon>Diaphorininae</taxon>
        <taxon>Diaphorina</taxon>
    </lineage>
</organism>
<reference evidence="3" key="1">
    <citation type="submission" date="2025-08" db="UniProtKB">
        <authorList>
            <consortium name="RefSeq"/>
        </authorList>
    </citation>
    <scope>IDENTIFICATION</scope>
</reference>
<feature type="compositionally biased region" description="Polar residues" evidence="1">
    <location>
        <begin position="1"/>
        <end position="12"/>
    </location>
</feature>
<protein>
    <submittedName>
        <fullName evidence="3">Uncharacterized protein LOC113466269</fullName>
    </submittedName>
</protein>
<evidence type="ECO:0000313" key="2">
    <source>
        <dbReference type="Proteomes" id="UP000079169"/>
    </source>
</evidence>
<feature type="compositionally biased region" description="Polar residues" evidence="1">
    <location>
        <begin position="34"/>
        <end position="43"/>
    </location>
</feature>
<name>A0A3Q0ISH8_DIACI</name>
<sequence length="138" mass="15016">MLRVNLSKSNAIESSETQSGTPSSSEQDKVISADMNSASTTSKAFVKSTVPPPTRDLAPRIDIQFKAVKDLLHSKPSEVVKSTAVGAGLGFRNMTKQFRGIIDVKINQGDADFIAISGPPYYRPICIAVMKFNLHFTR</sequence>
<proteinExistence type="predicted"/>
<keyword evidence="2" id="KW-1185">Reference proteome</keyword>
<gene>
    <name evidence="3" type="primary">LOC113466269</name>
</gene>
<feature type="region of interest" description="Disordered" evidence="1">
    <location>
        <begin position="1"/>
        <end position="51"/>
    </location>
</feature>
<dbReference type="KEGG" id="dci:113466269"/>
<evidence type="ECO:0000256" key="1">
    <source>
        <dbReference type="SAM" id="MobiDB-lite"/>
    </source>
</evidence>
<dbReference type="PaxDb" id="121845-A0A3Q0ISH8"/>
<dbReference type="RefSeq" id="XP_026677305.1">
    <property type="nucleotide sequence ID" value="XM_026821504.1"/>
</dbReference>